<dbReference type="EMBL" id="BAAAZP010000090">
    <property type="protein sequence ID" value="GAA3679248.1"/>
    <property type="molecule type" value="Genomic_DNA"/>
</dbReference>
<sequence>MLMSAADANADAAGRAAVAYWQPQIRDWLLMYSLSKRALVAFYRGHCPPPGLYVEAGHPEELRAKMNAEVLALWCSPDRHAWQPATTTGPR</sequence>
<accession>A0ABP7C441</accession>
<name>A0ABP7C441_9ACTN</name>
<reference evidence="2" key="1">
    <citation type="journal article" date="2019" name="Int. J. Syst. Evol. Microbiol.">
        <title>The Global Catalogue of Microorganisms (GCM) 10K type strain sequencing project: providing services to taxonomists for standard genome sequencing and annotation.</title>
        <authorList>
            <consortium name="The Broad Institute Genomics Platform"/>
            <consortium name="The Broad Institute Genome Sequencing Center for Infectious Disease"/>
            <person name="Wu L."/>
            <person name="Ma J."/>
        </authorList>
    </citation>
    <scope>NUCLEOTIDE SEQUENCE [LARGE SCALE GENOMIC DNA]</scope>
    <source>
        <strain evidence="2">JCM 16904</strain>
    </source>
</reference>
<proteinExistence type="predicted"/>
<gene>
    <name evidence="1" type="ORF">GCM10022224_049310</name>
</gene>
<comment type="caution">
    <text evidence="1">The sequence shown here is derived from an EMBL/GenBank/DDBJ whole genome shotgun (WGS) entry which is preliminary data.</text>
</comment>
<keyword evidence="2" id="KW-1185">Reference proteome</keyword>
<organism evidence="1 2">
    <name type="scientific">Nonomuraea antimicrobica</name>
    <dbReference type="NCBI Taxonomy" id="561173"/>
    <lineage>
        <taxon>Bacteria</taxon>
        <taxon>Bacillati</taxon>
        <taxon>Actinomycetota</taxon>
        <taxon>Actinomycetes</taxon>
        <taxon>Streptosporangiales</taxon>
        <taxon>Streptosporangiaceae</taxon>
        <taxon>Nonomuraea</taxon>
    </lineage>
</organism>
<dbReference type="RefSeq" id="WP_344882463.1">
    <property type="nucleotide sequence ID" value="NZ_BAAAZP010000090.1"/>
</dbReference>
<evidence type="ECO:0000313" key="1">
    <source>
        <dbReference type="EMBL" id="GAA3679248.1"/>
    </source>
</evidence>
<evidence type="ECO:0000313" key="2">
    <source>
        <dbReference type="Proteomes" id="UP001500902"/>
    </source>
</evidence>
<dbReference type="Proteomes" id="UP001500902">
    <property type="component" value="Unassembled WGS sequence"/>
</dbReference>
<protein>
    <submittedName>
        <fullName evidence="1">Uncharacterized protein</fullName>
    </submittedName>
</protein>